<keyword evidence="3 6" id="KW-0812">Transmembrane</keyword>
<evidence type="ECO:0000256" key="6">
    <source>
        <dbReference type="SAM" id="Phobius"/>
    </source>
</evidence>
<organism evidence="7 8">
    <name type="scientific">Psychroflexus salarius</name>
    <dbReference type="NCBI Taxonomy" id="1155689"/>
    <lineage>
        <taxon>Bacteria</taxon>
        <taxon>Pseudomonadati</taxon>
        <taxon>Bacteroidota</taxon>
        <taxon>Flavobacteriia</taxon>
        <taxon>Flavobacteriales</taxon>
        <taxon>Flavobacteriaceae</taxon>
        <taxon>Psychroflexus</taxon>
    </lineage>
</organism>
<feature type="transmembrane region" description="Helical" evidence="6">
    <location>
        <begin position="12"/>
        <end position="29"/>
    </location>
</feature>
<dbReference type="OrthoDB" id="9812094at2"/>
<evidence type="ECO:0000256" key="3">
    <source>
        <dbReference type="ARBA" id="ARBA00022692"/>
    </source>
</evidence>
<keyword evidence="2" id="KW-1003">Cell membrane</keyword>
<keyword evidence="8" id="KW-1185">Reference proteome</keyword>
<reference evidence="7 8" key="1">
    <citation type="submission" date="2016-11" db="EMBL/GenBank/DDBJ databases">
        <authorList>
            <person name="Jaros S."/>
            <person name="Januszkiewicz K."/>
            <person name="Wedrychowicz H."/>
        </authorList>
    </citation>
    <scope>NUCLEOTIDE SEQUENCE [LARGE SCALE GENOMIC DNA]</scope>
    <source>
        <strain evidence="7 8">DSM 25661</strain>
    </source>
</reference>
<feature type="transmembrane region" description="Helical" evidence="6">
    <location>
        <begin position="214"/>
        <end position="238"/>
    </location>
</feature>
<keyword evidence="5 6" id="KW-0472">Membrane</keyword>
<gene>
    <name evidence="7" type="ORF">SAMN05444278_10478</name>
</gene>
<dbReference type="PANTHER" id="PTHR39087:SF2">
    <property type="entry name" value="UPF0104 MEMBRANE PROTEIN MJ1595"/>
    <property type="match status" value="1"/>
</dbReference>
<sequence>MQPKLKKRLKFIIPLLIGFFFVFISLYRFEAEERQLIWSNIKQANLFWVSVSVVLGICSHLSRAYRWQFLLQPLGVKPRFINSFFSVMFAYLANLGVPRSGEVLRGATLANYEDVKFEQAFGTIITERVIDFLMLLLIVGVTILYQADLILNFFENKSINPLFTLILLGVLILLILLGLKLFSRSQQPLILKVKQFLEGVVQGMKTVLKMKNSLLFILHTFLIWTLYIAMFVVVKYSIPGTSDVHLSVLLVAFVFGSFAMSITNGGIGIYPLTIGATIAGFGGDAVAGESFGWIVWTAQTLLVIVVGGFSALLMPIVNKD</sequence>
<keyword evidence="4 6" id="KW-1133">Transmembrane helix</keyword>
<proteinExistence type="predicted"/>
<evidence type="ECO:0000256" key="5">
    <source>
        <dbReference type="ARBA" id="ARBA00023136"/>
    </source>
</evidence>
<feature type="transmembrane region" description="Helical" evidence="6">
    <location>
        <begin position="244"/>
        <end position="262"/>
    </location>
</feature>
<dbReference type="NCBIfam" id="TIGR00374">
    <property type="entry name" value="flippase-like domain"/>
    <property type="match status" value="1"/>
</dbReference>
<dbReference type="AlphaFoldDB" id="A0A1M4VIC4"/>
<feature type="transmembrane region" description="Helical" evidence="6">
    <location>
        <begin position="269"/>
        <end position="287"/>
    </location>
</feature>
<evidence type="ECO:0000256" key="2">
    <source>
        <dbReference type="ARBA" id="ARBA00022475"/>
    </source>
</evidence>
<protein>
    <recommendedName>
        <fullName evidence="9">Lysylphosphatidylglycerol synthase TM region</fullName>
    </recommendedName>
</protein>
<feature type="transmembrane region" description="Helical" evidence="6">
    <location>
        <begin position="159"/>
        <end position="182"/>
    </location>
</feature>
<feature type="transmembrane region" description="Helical" evidence="6">
    <location>
        <begin position="293"/>
        <end position="317"/>
    </location>
</feature>
<dbReference type="RefSeq" id="WP_073192788.1">
    <property type="nucleotide sequence ID" value="NZ_FQTW01000004.1"/>
</dbReference>
<feature type="transmembrane region" description="Helical" evidence="6">
    <location>
        <begin position="41"/>
        <end position="61"/>
    </location>
</feature>
<feature type="transmembrane region" description="Helical" evidence="6">
    <location>
        <begin position="129"/>
        <end position="147"/>
    </location>
</feature>
<accession>A0A1M4VIC4</accession>
<evidence type="ECO:0000256" key="4">
    <source>
        <dbReference type="ARBA" id="ARBA00022989"/>
    </source>
</evidence>
<name>A0A1M4VIC4_9FLAO</name>
<evidence type="ECO:0008006" key="9">
    <source>
        <dbReference type="Google" id="ProtNLM"/>
    </source>
</evidence>
<comment type="subcellular location">
    <subcellularLocation>
        <location evidence="1">Cell membrane</location>
        <topology evidence="1">Multi-pass membrane protein</topology>
    </subcellularLocation>
</comment>
<evidence type="ECO:0000313" key="7">
    <source>
        <dbReference type="EMBL" id="SHE68764.1"/>
    </source>
</evidence>
<dbReference type="EMBL" id="FQTW01000004">
    <property type="protein sequence ID" value="SHE68764.1"/>
    <property type="molecule type" value="Genomic_DNA"/>
</dbReference>
<dbReference type="STRING" id="1155689.SAMN05444278_10478"/>
<dbReference type="PANTHER" id="PTHR39087">
    <property type="entry name" value="UPF0104 MEMBRANE PROTEIN MJ1595"/>
    <property type="match status" value="1"/>
</dbReference>
<dbReference type="Proteomes" id="UP000184462">
    <property type="component" value="Unassembled WGS sequence"/>
</dbReference>
<evidence type="ECO:0000256" key="1">
    <source>
        <dbReference type="ARBA" id="ARBA00004651"/>
    </source>
</evidence>
<dbReference type="GO" id="GO:0005886">
    <property type="term" value="C:plasma membrane"/>
    <property type="evidence" value="ECO:0007669"/>
    <property type="project" value="UniProtKB-SubCell"/>
</dbReference>
<dbReference type="InterPro" id="IPR022791">
    <property type="entry name" value="L-PG_synthase/AglD"/>
</dbReference>
<evidence type="ECO:0000313" key="8">
    <source>
        <dbReference type="Proteomes" id="UP000184462"/>
    </source>
</evidence>
<dbReference type="Pfam" id="PF03706">
    <property type="entry name" value="LPG_synthase_TM"/>
    <property type="match status" value="1"/>
</dbReference>